<reference evidence="6" key="1">
    <citation type="journal article" date="2018" name="Nat. Microbiol.">
        <title>Leveraging single-cell genomics to expand the fungal tree of life.</title>
        <authorList>
            <person name="Ahrendt S.R."/>
            <person name="Quandt C.A."/>
            <person name="Ciobanu D."/>
            <person name="Clum A."/>
            <person name="Salamov A."/>
            <person name="Andreopoulos B."/>
            <person name="Cheng J.F."/>
            <person name="Woyke T."/>
            <person name="Pelin A."/>
            <person name="Henrissat B."/>
            <person name="Reynolds N.K."/>
            <person name="Benny G.L."/>
            <person name="Smith M.E."/>
            <person name="James T.Y."/>
            <person name="Grigoriev I.V."/>
        </authorList>
    </citation>
    <scope>NUCLEOTIDE SEQUENCE [LARGE SCALE GENOMIC DNA]</scope>
    <source>
        <strain evidence="6">RSA 1356</strain>
    </source>
</reference>
<dbReference type="Gene3D" id="3.40.50.150">
    <property type="entry name" value="Vaccinia Virus protein VP39"/>
    <property type="match status" value="1"/>
</dbReference>
<organism evidence="5 6">
    <name type="scientific">Thamnocephalis sphaerospora</name>
    <dbReference type="NCBI Taxonomy" id="78915"/>
    <lineage>
        <taxon>Eukaryota</taxon>
        <taxon>Fungi</taxon>
        <taxon>Fungi incertae sedis</taxon>
        <taxon>Zoopagomycota</taxon>
        <taxon>Zoopagomycotina</taxon>
        <taxon>Zoopagomycetes</taxon>
        <taxon>Zoopagales</taxon>
        <taxon>Sigmoideomycetaceae</taxon>
        <taxon>Thamnocephalis</taxon>
    </lineage>
</organism>
<dbReference type="EMBL" id="KZ992633">
    <property type="protein sequence ID" value="RKP08135.1"/>
    <property type="molecule type" value="Genomic_DNA"/>
</dbReference>
<keyword evidence="3" id="KW-0175">Coiled coil</keyword>
<keyword evidence="5" id="KW-0808">Transferase</keyword>
<dbReference type="GO" id="GO:0003676">
    <property type="term" value="F:nucleic acid binding"/>
    <property type="evidence" value="ECO:0007669"/>
    <property type="project" value="InterPro"/>
</dbReference>
<dbReference type="InterPro" id="IPR051720">
    <property type="entry name" value="rRNA_MeTrfase/Polyamine_Synth"/>
</dbReference>
<sequence length="209" mass="23415">MKLKQLESHLQSVEVFAEPKIIYEQYPTRPHLAAQILYTAHTVYDDIEDKVVADIGCGCGVLGIAAGMLGAGHLIGLDIDQDAIDIAQQNAEEQEIEIDFIRTNVADDALPIRSGYVDTVLMNPPFGTKTRPGVDMLFLKKGIELANCAVYSLHKTSTREHILKKAEEWGVECKVLAEMKFEVPAMYKFHKKKSVDIEVDLLRFEKRAL</sequence>
<feature type="coiled-coil region" evidence="3">
    <location>
        <begin position="77"/>
        <end position="104"/>
    </location>
</feature>
<comment type="similarity">
    <text evidence="1">Belongs to the methyltransferase superfamily. PrmA family.</text>
</comment>
<dbReference type="STRING" id="78915.A0A4P9XQ30"/>
<protein>
    <recommendedName>
        <fullName evidence="2">Methyltransferase-like protein 5</fullName>
    </recommendedName>
</protein>
<dbReference type="GO" id="GO:0008988">
    <property type="term" value="F:rRNA (adenine-N6-)-methyltransferase activity"/>
    <property type="evidence" value="ECO:0007669"/>
    <property type="project" value="TreeGrafter"/>
</dbReference>
<dbReference type="PANTHER" id="PTHR23290">
    <property type="entry name" value="RRNA N6-ADENOSINE-METHYLTRANSFERASE METTL5"/>
    <property type="match status" value="1"/>
</dbReference>
<dbReference type="Proteomes" id="UP000271241">
    <property type="component" value="Unassembled WGS sequence"/>
</dbReference>
<dbReference type="AlphaFoldDB" id="A0A4P9XQ30"/>
<dbReference type="CDD" id="cd02440">
    <property type="entry name" value="AdoMet_MTases"/>
    <property type="match status" value="1"/>
</dbReference>
<evidence type="ECO:0000256" key="1">
    <source>
        <dbReference type="ARBA" id="ARBA00009741"/>
    </source>
</evidence>
<dbReference type="PROSITE" id="PS00092">
    <property type="entry name" value="N6_MTASE"/>
    <property type="match status" value="1"/>
</dbReference>
<dbReference type="InterPro" id="IPR029063">
    <property type="entry name" value="SAM-dependent_MTases_sf"/>
</dbReference>
<dbReference type="InterPro" id="IPR007848">
    <property type="entry name" value="Small_mtfrase_dom"/>
</dbReference>
<name>A0A4P9XQ30_9FUNG</name>
<keyword evidence="6" id="KW-1185">Reference proteome</keyword>
<feature type="domain" description="Methyltransferase small" evidence="4">
    <location>
        <begin position="48"/>
        <end position="130"/>
    </location>
</feature>
<dbReference type="InterPro" id="IPR002052">
    <property type="entry name" value="DNA_methylase_N6_adenine_CS"/>
</dbReference>
<evidence type="ECO:0000313" key="6">
    <source>
        <dbReference type="Proteomes" id="UP000271241"/>
    </source>
</evidence>
<evidence type="ECO:0000256" key="3">
    <source>
        <dbReference type="SAM" id="Coils"/>
    </source>
</evidence>
<dbReference type="OrthoDB" id="7848332at2759"/>
<gene>
    <name evidence="5" type="ORF">THASP1DRAFT_30052</name>
</gene>
<dbReference type="SUPFAM" id="SSF53335">
    <property type="entry name" value="S-adenosyl-L-methionine-dependent methyltransferases"/>
    <property type="match status" value="1"/>
</dbReference>
<evidence type="ECO:0000256" key="2">
    <source>
        <dbReference type="ARBA" id="ARBA00041374"/>
    </source>
</evidence>
<accession>A0A4P9XQ30</accession>
<dbReference type="PANTHER" id="PTHR23290:SF0">
    <property type="entry name" value="RRNA N6-ADENOSINE-METHYLTRANSFERASE METTL5"/>
    <property type="match status" value="1"/>
</dbReference>
<evidence type="ECO:0000313" key="5">
    <source>
        <dbReference type="EMBL" id="RKP08135.1"/>
    </source>
</evidence>
<evidence type="ECO:0000259" key="4">
    <source>
        <dbReference type="Pfam" id="PF05175"/>
    </source>
</evidence>
<proteinExistence type="inferred from homology"/>
<keyword evidence="5" id="KW-0489">Methyltransferase</keyword>
<dbReference type="Pfam" id="PF05175">
    <property type="entry name" value="MTS"/>
    <property type="match status" value="1"/>
</dbReference>